<reference evidence="2" key="2">
    <citation type="journal article" date="2020" name="Microorganisms">
        <title>Osmotic Adaptation and Compatible Solute Biosynthesis of Phototrophic Bacteria as Revealed from Genome Analyses.</title>
        <authorList>
            <person name="Imhoff J.F."/>
            <person name="Rahn T."/>
            <person name="Kunzel S."/>
            <person name="Keller A."/>
            <person name="Neulinger S.C."/>
        </authorList>
    </citation>
    <scope>NUCLEOTIDE SEQUENCE</scope>
    <source>
        <strain evidence="2">LMG 28126</strain>
    </source>
</reference>
<evidence type="ECO:0000313" key="3">
    <source>
        <dbReference type="Proteomes" id="UP000706333"/>
    </source>
</evidence>
<reference evidence="2" key="1">
    <citation type="submission" date="2017-05" db="EMBL/GenBank/DDBJ databases">
        <authorList>
            <person name="Imhoff J.F."/>
            <person name="Rahn T."/>
            <person name="Kuenzel S."/>
            <person name="Neulinger S.C."/>
        </authorList>
    </citation>
    <scope>NUCLEOTIDE SEQUENCE</scope>
    <source>
        <strain evidence="2">LMG 28126</strain>
    </source>
</reference>
<dbReference type="EMBL" id="NHSD01000178">
    <property type="protein sequence ID" value="MBK5926862.1"/>
    <property type="molecule type" value="Genomic_DNA"/>
</dbReference>
<proteinExistence type="predicted"/>
<comment type="caution">
    <text evidence="2">The sequence shown here is derived from an EMBL/GenBank/DDBJ whole genome shotgun (WGS) entry which is preliminary data.</text>
</comment>
<feature type="coiled-coil region" evidence="1">
    <location>
        <begin position="46"/>
        <end position="76"/>
    </location>
</feature>
<sequence>MGKRLNFRDFREQYLGGRSRGAVYNDIAAGRLPAPLKLGGTLFFDIDEVEAHLVRLREQQEQERALRAEADAIAAARRAERAARKA</sequence>
<dbReference type="AlphaFoldDB" id="A0A934TKF7"/>
<evidence type="ECO:0000256" key="1">
    <source>
        <dbReference type="SAM" id="Coils"/>
    </source>
</evidence>
<dbReference type="RefSeq" id="WP_201156632.1">
    <property type="nucleotide sequence ID" value="NZ_NHSD01000178.1"/>
</dbReference>
<gene>
    <name evidence="2" type="ORF">CCR87_05805</name>
</gene>
<accession>A0A934TKF7</accession>
<protein>
    <recommendedName>
        <fullName evidence="4">Transcriptional regulator, AlpA family</fullName>
    </recommendedName>
</protein>
<keyword evidence="1" id="KW-0175">Coiled coil</keyword>
<organism evidence="2 3">
    <name type="scientific">Rhodobaculum claviforme</name>
    <dbReference type="NCBI Taxonomy" id="1549854"/>
    <lineage>
        <taxon>Bacteria</taxon>
        <taxon>Pseudomonadati</taxon>
        <taxon>Pseudomonadota</taxon>
        <taxon>Alphaproteobacteria</taxon>
        <taxon>Rhodobacterales</taxon>
        <taxon>Paracoccaceae</taxon>
        <taxon>Rhodobaculum</taxon>
    </lineage>
</organism>
<dbReference type="Proteomes" id="UP000706333">
    <property type="component" value="Unassembled WGS sequence"/>
</dbReference>
<name>A0A934TKF7_9RHOB</name>
<keyword evidence="3" id="KW-1185">Reference proteome</keyword>
<evidence type="ECO:0008006" key="4">
    <source>
        <dbReference type="Google" id="ProtNLM"/>
    </source>
</evidence>
<evidence type="ECO:0000313" key="2">
    <source>
        <dbReference type="EMBL" id="MBK5926862.1"/>
    </source>
</evidence>